<dbReference type="GO" id="GO:0016887">
    <property type="term" value="F:ATP hydrolysis activity"/>
    <property type="evidence" value="ECO:0007669"/>
    <property type="project" value="TreeGrafter"/>
</dbReference>
<evidence type="ECO:0000256" key="2">
    <source>
        <dbReference type="ARBA" id="ARBA00022741"/>
    </source>
</evidence>
<organism evidence="6 7">
    <name type="scientific">Candidatus Portnoybacteria bacterium CG_4_10_14_0_2_um_filter_43_36</name>
    <dbReference type="NCBI Taxonomy" id="1974798"/>
    <lineage>
        <taxon>Bacteria</taxon>
        <taxon>Candidatus Portnoyibacteriota</taxon>
    </lineage>
</organism>
<dbReference type="Pfam" id="PF00437">
    <property type="entry name" value="T2SSE"/>
    <property type="match status" value="1"/>
</dbReference>
<dbReference type="GO" id="GO:0005524">
    <property type="term" value="F:ATP binding"/>
    <property type="evidence" value="ECO:0007669"/>
    <property type="project" value="UniProtKB-KW"/>
</dbReference>
<dbReference type="Gene3D" id="3.40.50.300">
    <property type="entry name" value="P-loop containing nucleotide triphosphate hydrolases"/>
    <property type="match status" value="1"/>
</dbReference>
<keyword evidence="3" id="KW-0067">ATP-binding</keyword>
<evidence type="ECO:0000313" key="6">
    <source>
        <dbReference type="EMBL" id="PIZ69100.1"/>
    </source>
</evidence>
<dbReference type="InterPro" id="IPR003593">
    <property type="entry name" value="AAA+_ATPase"/>
</dbReference>
<dbReference type="CDD" id="cd01129">
    <property type="entry name" value="PulE-GspE-like"/>
    <property type="match status" value="1"/>
</dbReference>
<comment type="similarity">
    <text evidence="1">Belongs to the GSP E family.</text>
</comment>
<dbReference type="InterPro" id="IPR007831">
    <property type="entry name" value="T2SS_GspE_N"/>
</dbReference>
<feature type="compositionally biased region" description="Basic and acidic residues" evidence="4">
    <location>
        <begin position="1"/>
        <end position="12"/>
    </location>
</feature>
<dbReference type="PANTHER" id="PTHR30258:SF1">
    <property type="entry name" value="PROTEIN TRANSPORT PROTEIN HOFB HOMOLOG"/>
    <property type="match status" value="1"/>
</dbReference>
<dbReference type="AlphaFoldDB" id="A0A2M7UCZ9"/>
<dbReference type="SMART" id="SM00382">
    <property type="entry name" value="AAA"/>
    <property type="match status" value="1"/>
</dbReference>
<dbReference type="InterPro" id="IPR027417">
    <property type="entry name" value="P-loop_NTPase"/>
</dbReference>
<keyword evidence="2" id="KW-0547">Nucleotide-binding</keyword>
<dbReference type="PROSITE" id="PS00662">
    <property type="entry name" value="T2SP_E"/>
    <property type="match status" value="1"/>
</dbReference>
<protein>
    <recommendedName>
        <fullName evidence="5">Bacterial type II secretion system protein E domain-containing protein</fullName>
    </recommendedName>
</protein>
<gene>
    <name evidence="6" type="ORF">COY10_02105</name>
</gene>
<dbReference type="GO" id="GO:0005886">
    <property type="term" value="C:plasma membrane"/>
    <property type="evidence" value="ECO:0007669"/>
    <property type="project" value="TreeGrafter"/>
</dbReference>
<accession>A0A2M7UCZ9</accession>
<dbReference type="InterPro" id="IPR037257">
    <property type="entry name" value="T2SS_E_N_sf"/>
</dbReference>
<dbReference type="SUPFAM" id="SSF160246">
    <property type="entry name" value="EspE N-terminal domain-like"/>
    <property type="match status" value="1"/>
</dbReference>
<dbReference type="InterPro" id="IPR001482">
    <property type="entry name" value="T2SS/T4SS_dom"/>
</dbReference>
<sequence length="564" mass="63432">MVARKETNNSENREDDLTEETGIEIVDGAKSNSKIEESKKRADGLKIPYIDLNDKEIPIEVLKEIPEEAAAFYGFVPVSRKGNVLEIGMVNPENLKARDALRFIIRSGGLEAKIYLIDEIGLKKVLKQYRSFRGEIKKALQELGKELEAREKIRPKERKEEAKSISAEAPITRIVAIILNNAIESKASDIHIEPSEKRTRVRFRIDGLLQISLFLPNEVHPSVVSRIKILSDLKIDESRIPQDGRFSAVIASRKIDFRVSTFPTEGGEKVVLRVLDPLSALSDFSQLGVEKYNLDILERAIEEPFGTILISGPTGSGKTTTLYAILTRLNDEKTNIVSLEDPIEYYVEGVSQSQIRPEINYTFASGLRHILRQDPDVIMVGEIRDQETASLAIHAALTGHILLSTIHTNNAIGVIPRLVDMGISTFLLPSAVNLAMAQRLVRRLCEKCKKEIEAPKQVSDEIEKELAELTPEQRKMFSWKKPFKICRPVGCRECGNKGTKGRVAVYEMLSMTPELEKIINESLTESKLEEEAKRQGMVTMKQDGIFKVLKGLISFEEMLRVVEE</sequence>
<proteinExistence type="inferred from homology"/>
<dbReference type="Gene3D" id="3.30.300.160">
    <property type="entry name" value="Type II secretion system, protein E, N-terminal domain"/>
    <property type="match status" value="1"/>
</dbReference>
<evidence type="ECO:0000313" key="7">
    <source>
        <dbReference type="Proteomes" id="UP000231688"/>
    </source>
</evidence>
<evidence type="ECO:0000259" key="5">
    <source>
        <dbReference type="PROSITE" id="PS00662"/>
    </source>
</evidence>
<evidence type="ECO:0000256" key="4">
    <source>
        <dbReference type="SAM" id="MobiDB-lite"/>
    </source>
</evidence>
<feature type="region of interest" description="Disordered" evidence="4">
    <location>
        <begin position="1"/>
        <end position="23"/>
    </location>
</feature>
<reference evidence="7" key="1">
    <citation type="submission" date="2017-09" db="EMBL/GenBank/DDBJ databases">
        <title>Depth-based differentiation of microbial function through sediment-hosted aquifers and enrichment of novel symbionts in the deep terrestrial subsurface.</title>
        <authorList>
            <person name="Probst A.J."/>
            <person name="Ladd B."/>
            <person name="Jarett J.K."/>
            <person name="Geller-Mcgrath D.E."/>
            <person name="Sieber C.M.K."/>
            <person name="Emerson J.B."/>
            <person name="Anantharaman K."/>
            <person name="Thomas B.C."/>
            <person name="Malmstrom R."/>
            <person name="Stieglmeier M."/>
            <person name="Klingl A."/>
            <person name="Woyke T."/>
            <person name="Ryan C.M."/>
            <person name="Banfield J.F."/>
        </authorList>
    </citation>
    <scope>NUCLEOTIDE SEQUENCE [LARGE SCALE GENOMIC DNA]</scope>
</reference>
<evidence type="ECO:0000256" key="3">
    <source>
        <dbReference type="ARBA" id="ARBA00022840"/>
    </source>
</evidence>
<feature type="compositionally biased region" description="Acidic residues" evidence="4">
    <location>
        <begin position="13"/>
        <end position="22"/>
    </location>
</feature>
<dbReference type="PANTHER" id="PTHR30258">
    <property type="entry name" value="TYPE II SECRETION SYSTEM PROTEIN GSPE-RELATED"/>
    <property type="match status" value="1"/>
</dbReference>
<name>A0A2M7UCZ9_9BACT</name>
<evidence type="ECO:0000256" key="1">
    <source>
        <dbReference type="ARBA" id="ARBA00006611"/>
    </source>
</evidence>
<dbReference type="EMBL" id="PFOH01000058">
    <property type="protein sequence ID" value="PIZ69100.1"/>
    <property type="molecule type" value="Genomic_DNA"/>
</dbReference>
<comment type="caution">
    <text evidence="6">The sequence shown here is derived from an EMBL/GenBank/DDBJ whole genome shotgun (WGS) entry which is preliminary data.</text>
</comment>
<dbReference type="Proteomes" id="UP000231688">
    <property type="component" value="Unassembled WGS sequence"/>
</dbReference>
<dbReference type="Gene3D" id="3.30.450.90">
    <property type="match status" value="1"/>
</dbReference>
<dbReference type="Pfam" id="PF05157">
    <property type="entry name" value="MshEN"/>
    <property type="match status" value="1"/>
</dbReference>
<dbReference type="SUPFAM" id="SSF52540">
    <property type="entry name" value="P-loop containing nucleoside triphosphate hydrolases"/>
    <property type="match status" value="1"/>
</dbReference>
<feature type="domain" description="Bacterial type II secretion system protein E" evidence="5">
    <location>
        <begin position="371"/>
        <end position="385"/>
    </location>
</feature>